<dbReference type="AlphaFoldDB" id="A0A8H4VJ48"/>
<evidence type="ECO:0000256" key="5">
    <source>
        <dbReference type="ARBA" id="ARBA00023136"/>
    </source>
</evidence>
<feature type="transmembrane region" description="Helical" evidence="6">
    <location>
        <begin position="230"/>
        <end position="254"/>
    </location>
</feature>
<feature type="transmembrane region" description="Helical" evidence="6">
    <location>
        <begin position="284"/>
        <end position="309"/>
    </location>
</feature>
<feature type="transmembrane region" description="Helical" evidence="6">
    <location>
        <begin position="391"/>
        <end position="411"/>
    </location>
</feature>
<comment type="caution">
    <text evidence="7">The sequence shown here is derived from an EMBL/GenBank/DDBJ whole genome shotgun (WGS) entry which is preliminary data.</text>
</comment>
<keyword evidence="4 6" id="KW-1133">Transmembrane helix</keyword>
<feature type="transmembrane region" description="Helical" evidence="6">
    <location>
        <begin position="330"/>
        <end position="352"/>
    </location>
</feature>
<evidence type="ECO:0000313" key="8">
    <source>
        <dbReference type="Proteomes" id="UP000566819"/>
    </source>
</evidence>
<protein>
    <recommendedName>
        <fullName evidence="9">Amino acid transporter</fullName>
    </recommendedName>
</protein>
<reference evidence="7 8" key="1">
    <citation type="submission" date="2020-03" db="EMBL/GenBank/DDBJ databases">
        <title>Draft Genome Sequence of Cudoniella acicularis.</title>
        <authorList>
            <person name="Buettner E."/>
            <person name="Kellner H."/>
        </authorList>
    </citation>
    <scope>NUCLEOTIDE SEQUENCE [LARGE SCALE GENOMIC DNA]</scope>
    <source>
        <strain evidence="7 8">DSM 108380</strain>
    </source>
</reference>
<evidence type="ECO:0000256" key="6">
    <source>
        <dbReference type="SAM" id="Phobius"/>
    </source>
</evidence>
<dbReference type="PANTHER" id="PTHR45649">
    <property type="entry name" value="AMINO-ACID PERMEASE BAT1"/>
    <property type="match status" value="1"/>
</dbReference>
<accession>A0A8H4VJ48</accession>
<dbReference type="Gene3D" id="1.20.1740.10">
    <property type="entry name" value="Amino acid/polyamine transporter I"/>
    <property type="match status" value="1"/>
</dbReference>
<organism evidence="7 8">
    <name type="scientific">Cudoniella acicularis</name>
    <dbReference type="NCBI Taxonomy" id="354080"/>
    <lineage>
        <taxon>Eukaryota</taxon>
        <taxon>Fungi</taxon>
        <taxon>Dikarya</taxon>
        <taxon>Ascomycota</taxon>
        <taxon>Pezizomycotina</taxon>
        <taxon>Leotiomycetes</taxon>
        <taxon>Helotiales</taxon>
        <taxon>Tricladiaceae</taxon>
        <taxon>Cudoniella</taxon>
    </lineage>
</organism>
<feature type="transmembrane region" description="Helical" evidence="6">
    <location>
        <begin position="431"/>
        <end position="449"/>
    </location>
</feature>
<dbReference type="PANTHER" id="PTHR45649:SF11">
    <property type="entry name" value="TRANSPORTER, PUTATIVE (EUROFUNG)-RELATED"/>
    <property type="match status" value="1"/>
</dbReference>
<keyword evidence="8" id="KW-1185">Reference proteome</keyword>
<dbReference type="InterPro" id="IPR002293">
    <property type="entry name" value="AA/rel_permease1"/>
</dbReference>
<feature type="transmembrane region" description="Helical" evidence="6">
    <location>
        <begin position="358"/>
        <end position="379"/>
    </location>
</feature>
<dbReference type="GO" id="GO:0016020">
    <property type="term" value="C:membrane"/>
    <property type="evidence" value="ECO:0007669"/>
    <property type="project" value="UniProtKB-SubCell"/>
</dbReference>
<dbReference type="Proteomes" id="UP000566819">
    <property type="component" value="Unassembled WGS sequence"/>
</dbReference>
<feature type="transmembrane region" description="Helical" evidence="6">
    <location>
        <begin position="62"/>
        <end position="81"/>
    </location>
</feature>
<feature type="transmembrane region" description="Helical" evidence="6">
    <location>
        <begin position="29"/>
        <end position="50"/>
    </location>
</feature>
<feature type="transmembrane region" description="Helical" evidence="6">
    <location>
        <begin position="122"/>
        <end position="143"/>
    </location>
</feature>
<evidence type="ECO:0000256" key="2">
    <source>
        <dbReference type="ARBA" id="ARBA00022448"/>
    </source>
</evidence>
<dbReference type="OrthoDB" id="2417308at2759"/>
<keyword evidence="3 6" id="KW-0812">Transmembrane</keyword>
<evidence type="ECO:0000256" key="4">
    <source>
        <dbReference type="ARBA" id="ARBA00022989"/>
    </source>
</evidence>
<proteinExistence type="predicted"/>
<feature type="transmembrane region" description="Helical" evidence="6">
    <location>
        <begin position="149"/>
        <end position="168"/>
    </location>
</feature>
<dbReference type="Pfam" id="PF13520">
    <property type="entry name" value="AA_permease_2"/>
    <property type="match status" value="1"/>
</dbReference>
<dbReference type="PIRSF" id="PIRSF006060">
    <property type="entry name" value="AA_transporter"/>
    <property type="match status" value="1"/>
</dbReference>
<evidence type="ECO:0008006" key="9">
    <source>
        <dbReference type="Google" id="ProtNLM"/>
    </source>
</evidence>
<sequence>MGESRYADLDDLELEAVGYKREMPRQFSLLSLGALSFTLTCTWLGTGSSVGISLTEASPAGAIWALPIAGFMTCIVSLGMAELASAYPVAGAQYYWSFMVAREDSITSLWYPDYEIRHWQQWLIYVLLLWLAISLNIFASNLIPLWNQMIFVLSVLVLSATTIALFVCSRNSHAASSWIFADTTNSTGWSSDGFAFILSVSNAVYAFLGSDAGAHLCEEIPNPGRNVPKVIIFPLIVGLITAFPFACACMFSIIDLDSVLTTATGLPLIEIYYQGTGSKAAASFLMALFAFCFFGCLVATTSSRALWAVSRDGAFPFSRLWSRVNRRFKMPMNAMILSGTCISLYGLIFLGSSTAFSAMVRAAIIFLQTSYIIPQAILLYRGRDKVLPERYFSLGIFGPAINLISILWVVFLDIVYCFPTAKPLKKENMNYTSVVCCGLVLFVVGLWYTSKKEKFTGPKIDMAQLTERRLVGIKGGLTEGVVRERLNLRAT</sequence>
<keyword evidence="5 6" id="KW-0472">Membrane</keyword>
<evidence type="ECO:0000256" key="1">
    <source>
        <dbReference type="ARBA" id="ARBA00004141"/>
    </source>
</evidence>
<keyword evidence="2" id="KW-0813">Transport</keyword>
<comment type="subcellular location">
    <subcellularLocation>
        <location evidence="1">Membrane</location>
        <topology evidence="1">Multi-pass membrane protein</topology>
    </subcellularLocation>
</comment>
<dbReference type="GO" id="GO:0022857">
    <property type="term" value="F:transmembrane transporter activity"/>
    <property type="evidence" value="ECO:0007669"/>
    <property type="project" value="InterPro"/>
</dbReference>
<evidence type="ECO:0000256" key="3">
    <source>
        <dbReference type="ARBA" id="ARBA00022692"/>
    </source>
</evidence>
<gene>
    <name evidence="7" type="ORF">G7Y89_g15538</name>
</gene>
<name>A0A8H4VJ48_9HELO</name>
<dbReference type="EMBL" id="JAAMPI010002476">
    <property type="protein sequence ID" value="KAF4612836.1"/>
    <property type="molecule type" value="Genomic_DNA"/>
</dbReference>
<evidence type="ECO:0000313" key="7">
    <source>
        <dbReference type="EMBL" id="KAF4612836.1"/>
    </source>
</evidence>